<feature type="domain" description="DDE-1" evidence="1">
    <location>
        <begin position="2"/>
        <end position="80"/>
    </location>
</feature>
<dbReference type="AlphaFoldDB" id="A0AAD9J543"/>
<dbReference type="Pfam" id="PF03184">
    <property type="entry name" value="DDE_1"/>
    <property type="match status" value="1"/>
</dbReference>
<name>A0AAD9J543_9ANNE</name>
<accession>A0AAD9J543</accession>
<feature type="non-terminal residue" evidence="2">
    <location>
        <position position="1"/>
    </location>
</feature>
<proteinExistence type="predicted"/>
<dbReference type="EMBL" id="JAODUP010000639">
    <property type="protein sequence ID" value="KAK2146025.1"/>
    <property type="molecule type" value="Genomic_DNA"/>
</dbReference>
<sequence length="81" mass="9401">VLKWLEHFVAFTNATKEVSQIIVLDGHHNHKTLAVVMYAKEHGIHMITLTPHCTHRMQPLDRAFFKSLKSNYNTASDNWMV</sequence>
<keyword evidence="3" id="KW-1185">Reference proteome</keyword>
<comment type="caution">
    <text evidence="2">The sequence shown here is derived from an EMBL/GenBank/DDBJ whole genome shotgun (WGS) entry which is preliminary data.</text>
</comment>
<organism evidence="2 3">
    <name type="scientific">Paralvinella palmiformis</name>
    <dbReference type="NCBI Taxonomy" id="53620"/>
    <lineage>
        <taxon>Eukaryota</taxon>
        <taxon>Metazoa</taxon>
        <taxon>Spiralia</taxon>
        <taxon>Lophotrochozoa</taxon>
        <taxon>Annelida</taxon>
        <taxon>Polychaeta</taxon>
        <taxon>Sedentaria</taxon>
        <taxon>Canalipalpata</taxon>
        <taxon>Terebellida</taxon>
        <taxon>Terebelliformia</taxon>
        <taxon>Alvinellidae</taxon>
        <taxon>Paralvinella</taxon>
    </lineage>
</organism>
<evidence type="ECO:0000313" key="2">
    <source>
        <dbReference type="EMBL" id="KAK2146025.1"/>
    </source>
</evidence>
<reference evidence="2" key="1">
    <citation type="journal article" date="2023" name="Mol. Biol. Evol.">
        <title>Third-Generation Sequencing Reveals the Adaptive Role of the Epigenome in Three Deep-Sea Polychaetes.</title>
        <authorList>
            <person name="Perez M."/>
            <person name="Aroh O."/>
            <person name="Sun Y."/>
            <person name="Lan Y."/>
            <person name="Juniper S.K."/>
            <person name="Young C.R."/>
            <person name="Angers B."/>
            <person name="Qian P.Y."/>
        </authorList>
    </citation>
    <scope>NUCLEOTIDE SEQUENCE</scope>
    <source>
        <strain evidence="2">P08H-3</strain>
    </source>
</reference>
<gene>
    <name evidence="2" type="ORF">LSH36_639g02033</name>
</gene>
<dbReference type="Proteomes" id="UP001208570">
    <property type="component" value="Unassembled WGS sequence"/>
</dbReference>
<dbReference type="GO" id="GO:0003676">
    <property type="term" value="F:nucleic acid binding"/>
    <property type="evidence" value="ECO:0007669"/>
    <property type="project" value="InterPro"/>
</dbReference>
<protein>
    <recommendedName>
        <fullName evidence="1">DDE-1 domain-containing protein</fullName>
    </recommendedName>
</protein>
<evidence type="ECO:0000313" key="3">
    <source>
        <dbReference type="Proteomes" id="UP001208570"/>
    </source>
</evidence>
<evidence type="ECO:0000259" key="1">
    <source>
        <dbReference type="Pfam" id="PF03184"/>
    </source>
</evidence>
<dbReference type="InterPro" id="IPR004875">
    <property type="entry name" value="DDE_SF_endonuclease_dom"/>
</dbReference>